<evidence type="ECO:0000256" key="1">
    <source>
        <dbReference type="ARBA" id="ARBA00010982"/>
    </source>
</evidence>
<dbReference type="GeneID" id="94553062"/>
<dbReference type="PIRSF" id="PIRSF000429">
    <property type="entry name" value="Ac-CoA_Ac_transf"/>
    <property type="match status" value="1"/>
</dbReference>
<dbReference type="PROSITE" id="PS00098">
    <property type="entry name" value="THIOLASE_1"/>
    <property type="match status" value="1"/>
</dbReference>
<feature type="active site" description="Proton acceptor" evidence="6">
    <location>
        <position position="379"/>
    </location>
</feature>
<feature type="active site" description="Proton acceptor" evidence="6">
    <location>
        <position position="349"/>
    </location>
</feature>
<dbReference type="InterPro" id="IPR020615">
    <property type="entry name" value="Thiolase_acyl_enz_int_AS"/>
</dbReference>
<gene>
    <name evidence="10" type="ORF">G7058_07180</name>
</gene>
<evidence type="ECO:0000256" key="5">
    <source>
        <dbReference type="ARBA" id="ARBA00030755"/>
    </source>
</evidence>
<evidence type="ECO:0000259" key="8">
    <source>
        <dbReference type="Pfam" id="PF00108"/>
    </source>
</evidence>
<feature type="active site" description="Acyl-thioester intermediate" evidence="6">
    <location>
        <position position="88"/>
    </location>
</feature>
<dbReference type="SUPFAM" id="SSF53901">
    <property type="entry name" value="Thiolase-like"/>
    <property type="match status" value="2"/>
</dbReference>
<dbReference type="NCBIfam" id="TIGR01930">
    <property type="entry name" value="AcCoA-C-Actrans"/>
    <property type="match status" value="1"/>
</dbReference>
<dbReference type="InterPro" id="IPR020610">
    <property type="entry name" value="Thiolase_AS"/>
</dbReference>
<dbReference type="InterPro" id="IPR020616">
    <property type="entry name" value="Thiolase_N"/>
</dbReference>
<dbReference type="Proteomes" id="UP000501830">
    <property type="component" value="Chromosome"/>
</dbReference>
<keyword evidence="11" id="KW-1185">Reference proteome</keyword>
<evidence type="ECO:0000313" key="11">
    <source>
        <dbReference type="Proteomes" id="UP000501830"/>
    </source>
</evidence>
<accession>A0A6G7WHS6</accession>
<keyword evidence="3 7" id="KW-0808">Transferase</keyword>
<organism evidence="10 11">
    <name type="scientific">Jeotgalibaca porci</name>
    <dbReference type="NCBI Taxonomy" id="1868793"/>
    <lineage>
        <taxon>Bacteria</taxon>
        <taxon>Bacillati</taxon>
        <taxon>Bacillota</taxon>
        <taxon>Bacilli</taxon>
        <taxon>Lactobacillales</taxon>
        <taxon>Carnobacteriaceae</taxon>
        <taxon>Jeotgalibaca</taxon>
    </lineage>
</organism>
<evidence type="ECO:0000256" key="3">
    <source>
        <dbReference type="ARBA" id="ARBA00022679"/>
    </source>
</evidence>
<evidence type="ECO:0000256" key="4">
    <source>
        <dbReference type="ARBA" id="ARBA00023315"/>
    </source>
</evidence>
<dbReference type="GO" id="GO:0003985">
    <property type="term" value="F:acetyl-CoA C-acetyltransferase activity"/>
    <property type="evidence" value="ECO:0007669"/>
    <property type="project" value="UniProtKB-EC"/>
</dbReference>
<comment type="similarity">
    <text evidence="1 7">Belongs to the thiolase-like superfamily. Thiolase family.</text>
</comment>
<dbReference type="Pfam" id="PF02803">
    <property type="entry name" value="Thiolase_C"/>
    <property type="match status" value="1"/>
</dbReference>
<feature type="domain" description="Thiolase C-terminal" evidence="9">
    <location>
        <begin position="271"/>
        <end position="391"/>
    </location>
</feature>
<evidence type="ECO:0000256" key="2">
    <source>
        <dbReference type="ARBA" id="ARBA00012705"/>
    </source>
</evidence>
<feature type="domain" description="Thiolase N-terminal" evidence="8">
    <location>
        <begin position="4"/>
        <end position="262"/>
    </location>
</feature>
<dbReference type="RefSeq" id="WP_166062884.1">
    <property type="nucleotide sequence ID" value="NZ_CP049889.1"/>
</dbReference>
<dbReference type="InterPro" id="IPR016039">
    <property type="entry name" value="Thiolase-like"/>
</dbReference>
<dbReference type="KEGG" id="jpo:G7058_07180"/>
<dbReference type="FunFam" id="3.40.47.10:FF:000010">
    <property type="entry name" value="Acetyl-CoA acetyltransferase (Thiolase)"/>
    <property type="match status" value="1"/>
</dbReference>
<dbReference type="InterPro" id="IPR020613">
    <property type="entry name" value="Thiolase_CS"/>
</dbReference>
<dbReference type="EC" id="2.3.1.9" evidence="2"/>
<keyword evidence="4 7" id="KW-0012">Acyltransferase</keyword>
<dbReference type="CDD" id="cd00751">
    <property type="entry name" value="thiolase"/>
    <property type="match status" value="1"/>
</dbReference>
<dbReference type="Gene3D" id="3.40.47.10">
    <property type="match status" value="2"/>
</dbReference>
<dbReference type="EMBL" id="CP049889">
    <property type="protein sequence ID" value="QIK51825.1"/>
    <property type="molecule type" value="Genomic_DNA"/>
</dbReference>
<dbReference type="Pfam" id="PF00108">
    <property type="entry name" value="Thiolase_N"/>
    <property type="match status" value="1"/>
</dbReference>
<proteinExistence type="inferred from homology"/>
<dbReference type="PROSITE" id="PS00099">
    <property type="entry name" value="THIOLASE_3"/>
    <property type="match status" value="1"/>
</dbReference>
<dbReference type="PROSITE" id="PS00737">
    <property type="entry name" value="THIOLASE_2"/>
    <property type="match status" value="1"/>
</dbReference>
<dbReference type="AlphaFoldDB" id="A0A6G7WHS6"/>
<dbReference type="InterPro" id="IPR020617">
    <property type="entry name" value="Thiolase_C"/>
</dbReference>
<evidence type="ECO:0000259" key="9">
    <source>
        <dbReference type="Pfam" id="PF02803"/>
    </source>
</evidence>
<evidence type="ECO:0000256" key="6">
    <source>
        <dbReference type="PIRSR" id="PIRSR000429-1"/>
    </source>
</evidence>
<dbReference type="InterPro" id="IPR002155">
    <property type="entry name" value="Thiolase"/>
</dbReference>
<sequence>MTEVVIVAAKRTAIGSFGGVFKDVSAVDLGTAVIKGAMESINLDPKEVKEVVFGNVYSAGLKGNVARQVAIYAGIPEEAHATSVNILCGSGLRAVVSGIQSVLLGDSDVVVVGGTESMSRAAYVLPNYRFGGRMGDDTIIDTMLNDGLHDAFHDYHMGVTAENIVEKYNFTREQQDDLAADSQNRAEAAVKSGRFKDEIVPVAVPQRRGEDIIVDTDEGPRFGTTKETLAKLRPVFKKDGTVTAGNASGINDGAAALILMTREKAEELGLEVLATVASYGIGGVDPRIMGTGPIPATKKALAKANMTVADLDLIESNEAFAAQALSVIEELGFDRSITNVNGGAIALGHPVGASGARILVSLVNEMQKRDSKTGLATLCVGGGQGVSVIVKR</sequence>
<name>A0A6G7WHS6_9LACT</name>
<dbReference type="PANTHER" id="PTHR18919">
    <property type="entry name" value="ACETYL-COA C-ACYLTRANSFERASE"/>
    <property type="match status" value="1"/>
</dbReference>
<evidence type="ECO:0000256" key="7">
    <source>
        <dbReference type="RuleBase" id="RU003557"/>
    </source>
</evidence>
<reference evidence="10 11" key="1">
    <citation type="journal article" date="2017" name="Int. J. Syst. Evol. Microbiol.">
        <title>Jeotgalibaca porci sp. nov. and Jeotgalibaca arthritidis sp. nov., isolated from pigs, and emended description of the genus Jeotgalibaca.</title>
        <authorList>
            <person name="Zamora L."/>
            <person name="Perez-Sancho M."/>
            <person name="Dominguez L."/>
            <person name="Fernandez-Garayzabal J.F."/>
            <person name="Vela A.I."/>
        </authorList>
    </citation>
    <scope>NUCLEOTIDE SEQUENCE [LARGE SCALE GENOMIC DNA]</scope>
    <source>
        <strain evidence="10 11">CCUG 69148</strain>
    </source>
</reference>
<dbReference type="PANTHER" id="PTHR18919:SF107">
    <property type="entry name" value="ACETYL-COA ACETYLTRANSFERASE, CYTOSOLIC"/>
    <property type="match status" value="1"/>
</dbReference>
<protein>
    <recommendedName>
        <fullName evidence="2">acetyl-CoA C-acetyltransferase</fullName>
        <ecNumber evidence="2">2.3.1.9</ecNumber>
    </recommendedName>
    <alternativeName>
        <fullName evidence="5">Acetoacetyl-CoA thiolase</fullName>
    </alternativeName>
</protein>
<evidence type="ECO:0000313" key="10">
    <source>
        <dbReference type="EMBL" id="QIK51825.1"/>
    </source>
</evidence>